<keyword evidence="2" id="KW-1185">Reference proteome</keyword>
<proteinExistence type="predicted"/>
<dbReference type="SUPFAM" id="SSF52540">
    <property type="entry name" value="P-loop containing nucleoside triphosphate hydrolases"/>
    <property type="match status" value="1"/>
</dbReference>
<organism evidence="1 2">
    <name type="scientific">Streptomyces pristinaespiralis (strain ATCC 25486 / DSM 40338 / CBS 914.69 / JCM 4507 / KCC S-0507 / NBRC 13074 / NRRL 2958 / 5647)</name>
    <dbReference type="NCBI Taxonomy" id="457429"/>
    <lineage>
        <taxon>Bacteria</taxon>
        <taxon>Bacillati</taxon>
        <taxon>Actinomycetota</taxon>
        <taxon>Actinomycetes</taxon>
        <taxon>Kitasatosporales</taxon>
        <taxon>Streptomycetaceae</taxon>
        <taxon>Streptomyces</taxon>
    </lineage>
</organism>
<reference evidence="2" key="1">
    <citation type="submission" date="2008-02" db="EMBL/GenBank/DDBJ databases">
        <authorList>
            <consortium name="The Broad Institute Genome Sequencing Platform"/>
            <person name="Fischbach M."/>
            <person name="Ward D."/>
            <person name="Young S."/>
            <person name="Jaffe D."/>
            <person name="Gnerre S."/>
            <person name="Berlin A."/>
            <person name="Heiman D."/>
            <person name="Hepburn T."/>
            <person name="Sykes S."/>
            <person name="Alvarado L."/>
            <person name="Kodira C.D."/>
            <person name="Straight P."/>
            <person name="Clardy J."/>
            <person name="Hung D."/>
            <person name="Kolter R."/>
            <person name="Mekalanos J."/>
            <person name="Walker S."/>
            <person name="Walsh C.T."/>
            <person name="Lander E."/>
            <person name="Galagan J."/>
            <person name="Nusbaum C."/>
            <person name="Birren B."/>
        </authorList>
    </citation>
    <scope>NUCLEOTIDE SEQUENCE [LARGE SCALE GENOMIC DNA]</scope>
    <source>
        <strain evidence="2">ATCC 25486 / DSM 40338 / CBS 914.69 / JCM 4507 / NBRC 13074 / NRRL 2958 / 5647</strain>
    </source>
</reference>
<dbReference type="Gene3D" id="3.40.50.300">
    <property type="entry name" value="P-loop containing nucleotide triphosphate hydrolases"/>
    <property type="match status" value="1"/>
</dbReference>
<sequence length="1721" mass="188128">MARSGQRPGGAPMTNGTDTLLEIARRLATGESPSTICRSLVPPSWAPVLRACAAARTFTSVLYDEVLHPWAAAEEIATPSLDDLLSTSTVHPVAGEPGSYALADEVRSGYFHQWFDPGRPELTGRLHQLEERIAGHLRTTGDETEELRHLLLPSPDTARVMFERLFTEADRLRDFPACQDLIDVLADADRGPRLPNALQEVLADRAGYVRARSYWAADYARAAQFLLPRGLERNIERWLGGRRRVWQLYGQGGAGKTMQLRWIVARYCVPEPNDVPCARIDFDVISARAVGRHPWLVLLEIADQFDRRLPGRPFERLDDYAAYRILLARRPSPPAREAAQNIASLDSAAVEEELVTAFAERLNRARPQGPAVLVVDTMEELLLHGQQEAERFLRLLGRLLQSCPGLRLALASRNDLRERLPQAMDSFGRRQTKHSEVAPLSVRQAMRYLRLRGIRDNKLAHAAADMAGGLPLKLALYADAIDQEPTITEQELRGHDEPHLRYLIDRVVERIDDPAVRWLLRYGVVPRRLRLEEALTVMEPWLAAGISGRSGADNPRNDRHHRQGSADIFPTVATAPTEQDLRQAWRRLLDYASSSSWVSRHAGDDSVVVFHTNVLAPMRQLVADQRVSQHLHQAFIDHFEALAETDAEQWVACTKEALYHRFQIDAGNAAQVWQAAVERMQDHHRVEAVRELSEEILGPEYVDDGRPRLRLDGEPLISHATLVQAHLAIAMSLAMKQADNPEFNSADPMWNEIEHRLALVDRLREHSPDPVPTASAEVILRAGLQSSQGMHAEAAELVLSGLESETDGKWRERLLTILARIQTALAHPDAESTYRRARVTARERGAATSEALIALELAQELERGTRLDQAFALQDSVLAMDATPVNRGAAAGTDPRAENVQLMALQRRALLGKARNQLRTFTPTGAIATLTALDPDAASPLEQAEACLALSQAYRQLGHSRAALASLDEADMALAKAGGPAKYRHLARNLMARGVLAGELLAVDTAQAAFDRAAGLWSDLGFPHGHPECLLLYARFLARDLGDLHQAATALTLLRTADVSGTWSVQRALLWSELHRQGYEVDGALRAVPMTSPQDLLQGGVAAVLTAPERVSDLADALAKMQPPAARLAVLEDLAWCPSPGTDDGESAGLELLQPLFDDIIGPEPLSSDELMRCRYLAEFARVRGRFNQALQLTVQADQELGRAAGGEPLQAWRQARAHLRLDLVPGRELTRLLCSASPQDAPLLTAVSHWLHASAEPADSRENPLRAATEFLSQVHRPSAWTARILHSSAALLGDTSTQQIANRMAAHLGHPVDSQETERHTPLRVPSETERVISPILKRDGDSDPTLIARSLLDDWRHASAAGCGRLQVLHRGRPPLSALQLQSDDTALHAFPWELADLPSEARAAVFYRTLPDAAESADTRVLQMALKAGQGVDLVIDGVFGALTDTAITAGVVAALPKHMSNTSKTLVSVLVATALWKLRESARSEYGAKSVLMLHCDAGDASAHSALGRAPAKIFESHGCTVRRLRAPAALPPPRKGPPALLHVCAPLRLKSGSIPYFDLSPAGLSHGDRLKSKASGSDLEPSRLVEWLAGFVPGTQPLIVLDPPRPASPADIPLQLVLRNLFAATLFASGIAPAVVGCGLIRTPLHQTTLLAQAIAEEQPLHELHRALRSAPTGGSQPTSPVTIPAGVDWGQDVIETLSAALFATPAALRTPERT</sequence>
<accession>B5H4D9</accession>
<evidence type="ECO:0000313" key="2">
    <source>
        <dbReference type="Proteomes" id="UP000002805"/>
    </source>
</evidence>
<reference evidence="2" key="2">
    <citation type="submission" date="2009-10" db="EMBL/GenBank/DDBJ databases">
        <title>The genome sequence of Streptomyces pristinaespiralis strain ATCC 25486.</title>
        <authorList>
            <consortium name="The Broad Institute Genome Sequencing Platform"/>
            <consortium name="Broad Institute Microbial Sequencing Center"/>
            <person name="Fischbach M."/>
            <person name="Godfrey P."/>
            <person name="Ward D."/>
            <person name="Young S."/>
            <person name="Zeng Q."/>
            <person name="Koehrsen M."/>
            <person name="Alvarado L."/>
            <person name="Berlin A.M."/>
            <person name="Bochicchio J."/>
            <person name="Borenstein D."/>
            <person name="Chapman S.B."/>
            <person name="Chen Z."/>
            <person name="Engels R."/>
            <person name="Freedman E."/>
            <person name="Gellesch M."/>
            <person name="Goldberg J."/>
            <person name="Griggs A."/>
            <person name="Gujja S."/>
            <person name="Heilman E.R."/>
            <person name="Heiman D.I."/>
            <person name="Hepburn T.A."/>
            <person name="Howarth C."/>
            <person name="Jen D."/>
            <person name="Larson L."/>
            <person name="Lewis B."/>
            <person name="Mehta T."/>
            <person name="Park D."/>
            <person name="Pearson M."/>
            <person name="Richards J."/>
            <person name="Roberts A."/>
            <person name="Saif S."/>
            <person name="Shea T.D."/>
            <person name="Shenoy N."/>
            <person name="Sisk P."/>
            <person name="Stolte C."/>
            <person name="Sykes S.N."/>
            <person name="Thomson T."/>
            <person name="Walk T."/>
            <person name="White J."/>
            <person name="Yandava C."/>
            <person name="Straight P."/>
            <person name="Clardy J."/>
            <person name="Hung D."/>
            <person name="Kolter R."/>
            <person name="Mekalanos J."/>
            <person name="Walker S."/>
            <person name="Walsh C.T."/>
            <person name="Wieland-Brown L.C."/>
            <person name="Haas B."/>
            <person name="Nusbaum C."/>
            <person name="Birren B."/>
        </authorList>
    </citation>
    <scope>NUCLEOTIDE SEQUENCE [LARGE SCALE GENOMIC DNA]</scope>
    <source>
        <strain evidence="2">ATCC 25486 / DSM 40338 / CBS 914.69 / JCM 4507 / NBRC 13074 / NRRL 2958 / 5647</strain>
    </source>
</reference>
<dbReference type="Proteomes" id="UP000002805">
    <property type="component" value="Chromosome"/>
</dbReference>
<protein>
    <submittedName>
        <fullName evidence="1">Uncharacterized protein</fullName>
    </submittedName>
</protein>
<name>B5H4D9_STRE2</name>
<dbReference type="eggNOG" id="COG1672">
    <property type="taxonomic scope" value="Bacteria"/>
</dbReference>
<dbReference type="EMBL" id="CM000950">
    <property type="protein sequence ID" value="EDY61700.1"/>
    <property type="molecule type" value="Genomic_DNA"/>
</dbReference>
<dbReference type="InterPro" id="IPR027417">
    <property type="entry name" value="P-loop_NTPase"/>
</dbReference>
<dbReference type="HOGENOM" id="CLU_246172_0_0_11"/>
<gene>
    <name evidence="1" type="ORF">SSDG_00015</name>
</gene>
<evidence type="ECO:0000313" key="1">
    <source>
        <dbReference type="EMBL" id="EDY61700.1"/>
    </source>
</evidence>